<dbReference type="Pfam" id="PF22987">
    <property type="entry name" value="Tudor_KDM3B"/>
    <property type="match status" value="1"/>
</dbReference>
<keyword evidence="4" id="KW-1185">Reference proteome</keyword>
<feature type="compositionally biased region" description="Acidic residues" evidence="1">
    <location>
        <begin position="240"/>
        <end position="252"/>
    </location>
</feature>
<feature type="compositionally biased region" description="Low complexity" evidence="1">
    <location>
        <begin position="100"/>
        <end position="135"/>
    </location>
</feature>
<dbReference type="InterPro" id="IPR054503">
    <property type="entry name" value="KDM3AB_Tudor"/>
</dbReference>
<feature type="compositionally biased region" description="Polar residues" evidence="1">
    <location>
        <begin position="304"/>
        <end position="322"/>
    </location>
</feature>
<feature type="region of interest" description="Disordered" evidence="1">
    <location>
        <begin position="414"/>
        <end position="456"/>
    </location>
</feature>
<feature type="domain" description="Lysine-specific demethylase 3A/B tudor" evidence="2">
    <location>
        <begin position="1"/>
        <end position="72"/>
    </location>
</feature>
<proteinExistence type="predicted"/>
<name>A0AAD7RAF6_9TELE</name>
<reference evidence="3" key="1">
    <citation type="journal article" date="2023" name="Science">
        <title>Genome structures resolve the early diversification of teleost fishes.</title>
        <authorList>
            <person name="Parey E."/>
            <person name="Louis A."/>
            <person name="Montfort J."/>
            <person name="Bouchez O."/>
            <person name="Roques C."/>
            <person name="Iampietro C."/>
            <person name="Lluch J."/>
            <person name="Castinel A."/>
            <person name="Donnadieu C."/>
            <person name="Desvignes T."/>
            <person name="Floi Bucao C."/>
            <person name="Jouanno E."/>
            <person name="Wen M."/>
            <person name="Mejri S."/>
            <person name="Dirks R."/>
            <person name="Jansen H."/>
            <person name="Henkel C."/>
            <person name="Chen W.J."/>
            <person name="Zahm M."/>
            <person name="Cabau C."/>
            <person name="Klopp C."/>
            <person name="Thompson A.W."/>
            <person name="Robinson-Rechavi M."/>
            <person name="Braasch I."/>
            <person name="Lecointre G."/>
            <person name="Bobe J."/>
            <person name="Postlethwait J.H."/>
            <person name="Berthelot C."/>
            <person name="Roest Crollius H."/>
            <person name="Guiguen Y."/>
        </authorList>
    </citation>
    <scope>NUCLEOTIDE SEQUENCE</scope>
    <source>
        <strain evidence="3">NC1722</strain>
    </source>
</reference>
<feature type="compositionally biased region" description="Basic and acidic residues" evidence="1">
    <location>
        <begin position="175"/>
        <end position="194"/>
    </location>
</feature>
<comment type="caution">
    <text evidence="3">The sequence shown here is derived from an EMBL/GenBank/DDBJ whole genome shotgun (WGS) entry which is preliminary data.</text>
</comment>
<dbReference type="Proteomes" id="UP001221898">
    <property type="component" value="Unassembled WGS sequence"/>
</dbReference>
<dbReference type="EMBL" id="JAINUG010000390">
    <property type="protein sequence ID" value="KAJ8372685.1"/>
    <property type="molecule type" value="Genomic_DNA"/>
</dbReference>
<protein>
    <recommendedName>
        <fullName evidence="2">Lysine-specific demethylase 3A/B tudor domain-containing protein</fullName>
    </recommendedName>
</protein>
<dbReference type="AlphaFoldDB" id="A0AAD7RAF6"/>
<accession>A0AAD7RAF6</accession>
<evidence type="ECO:0000313" key="3">
    <source>
        <dbReference type="EMBL" id="KAJ8372685.1"/>
    </source>
</evidence>
<feature type="compositionally biased region" description="Basic and acidic residues" evidence="1">
    <location>
        <begin position="206"/>
        <end position="217"/>
    </location>
</feature>
<feature type="compositionally biased region" description="Low complexity" evidence="1">
    <location>
        <begin position="226"/>
        <end position="236"/>
    </location>
</feature>
<evidence type="ECO:0000313" key="4">
    <source>
        <dbReference type="Proteomes" id="UP001221898"/>
    </source>
</evidence>
<feature type="compositionally biased region" description="Polar residues" evidence="1">
    <location>
        <begin position="161"/>
        <end position="170"/>
    </location>
</feature>
<evidence type="ECO:0000256" key="1">
    <source>
        <dbReference type="SAM" id="MobiDB-lite"/>
    </source>
</evidence>
<sequence length="456" mass="49313">MRGPYSLNGHRVRVYRQDSATQWFTGIITHHDLRSRIMVVMNDQVLEPQNVDPSMVQMTFLDDVVRSLLKGETIGIASRRRTRTSQSNSTAPGHYTRTQVSSSSSSSSSSSPRPLMSSSPSPVSQSSPGQPRGSPAAGGRDPRPAGSPAEHEHNGEPDGNEPSQYKSEQMASKRRQAEERERDRGEVKRLRADDGVSDLAEGSDSEDPRGRVAERGPETTGDGVPEELSQSSQSSQRPEEEVEEEEEEEEAVIEPASPREGEEREAEVPRSAERDGREEDTSREEIDCAQEAQEFATGTKKGSVETSPAQRPGTSTPGTQTVPVGVMNGAENADGHFDPQESSAAVVAVVSAPQSSQKAESCVSETGPALGLSEHGAAAHALRGRRPARLLRRIGRPCRQGDLPAVLRSRALHPKHLLRPGRQGVPCAELLSRRPQAQSQPLSGPLQVQAKPAPRR</sequence>
<organism evidence="3 4">
    <name type="scientific">Aldrovandia affinis</name>
    <dbReference type="NCBI Taxonomy" id="143900"/>
    <lineage>
        <taxon>Eukaryota</taxon>
        <taxon>Metazoa</taxon>
        <taxon>Chordata</taxon>
        <taxon>Craniata</taxon>
        <taxon>Vertebrata</taxon>
        <taxon>Euteleostomi</taxon>
        <taxon>Actinopterygii</taxon>
        <taxon>Neopterygii</taxon>
        <taxon>Teleostei</taxon>
        <taxon>Notacanthiformes</taxon>
        <taxon>Halosauridae</taxon>
        <taxon>Aldrovandia</taxon>
    </lineage>
</organism>
<feature type="compositionally biased region" description="Basic and acidic residues" evidence="1">
    <location>
        <begin position="257"/>
        <end position="286"/>
    </location>
</feature>
<gene>
    <name evidence="3" type="ORF">AAFF_G00280140</name>
</gene>
<feature type="region of interest" description="Disordered" evidence="1">
    <location>
        <begin position="77"/>
        <end position="338"/>
    </location>
</feature>
<evidence type="ECO:0000259" key="2">
    <source>
        <dbReference type="Pfam" id="PF22987"/>
    </source>
</evidence>